<dbReference type="GO" id="GO:0009252">
    <property type="term" value="P:peptidoglycan biosynthetic process"/>
    <property type="evidence" value="ECO:0007669"/>
    <property type="project" value="UniProtKB-UniPathway"/>
</dbReference>
<dbReference type="InterPro" id="IPR012338">
    <property type="entry name" value="Beta-lactam/transpept-like"/>
</dbReference>
<evidence type="ECO:0000256" key="2">
    <source>
        <dbReference type="ARBA" id="ARBA00004752"/>
    </source>
</evidence>
<dbReference type="GO" id="GO:0071555">
    <property type="term" value="P:cell wall organization"/>
    <property type="evidence" value="ECO:0007669"/>
    <property type="project" value="TreeGrafter"/>
</dbReference>
<dbReference type="Pfam" id="PF00905">
    <property type="entry name" value="Transpeptidase"/>
    <property type="match status" value="1"/>
</dbReference>
<dbReference type="GO" id="GO:0005886">
    <property type="term" value="C:plasma membrane"/>
    <property type="evidence" value="ECO:0007669"/>
    <property type="project" value="TreeGrafter"/>
</dbReference>
<organism evidence="9 10">
    <name type="scientific">Psychrobacillus lasiicapitis</name>
    <dbReference type="NCBI Taxonomy" id="1636719"/>
    <lineage>
        <taxon>Bacteria</taxon>
        <taxon>Bacillati</taxon>
        <taxon>Bacillota</taxon>
        <taxon>Bacilli</taxon>
        <taxon>Bacillales</taxon>
        <taxon>Bacillaceae</taxon>
        <taxon>Psychrobacillus</taxon>
    </lineage>
</organism>
<evidence type="ECO:0000256" key="3">
    <source>
        <dbReference type="ARBA" id="ARBA00007171"/>
    </source>
</evidence>
<dbReference type="GO" id="GO:0009002">
    <property type="term" value="F:serine-type D-Ala-D-Ala carboxypeptidase activity"/>
    <property type="evidence" value="ECO:0007669"/>
    <property type="project" value="UniProtKB-EC"/>
</dbReference>
<dbReference type="SUPFAM" id="SSF56601">
    <property type="entry name" value="beta-lactamase/transpeptidase-like"/>
    <property type="match status" value="1"/>
</dbReference>
<evidence type="ECO:0000313" key="10">
    <source>
        <dbReference type="Proteomes" id="UP000317316"/>
    </source>
</evidence>
<evidence type="ECO:0000256" key="5">
    <source>
        <dbReference type="ARBA" id="ARBA00023136"/>
    </source>
</evidence>
<dbReference type="EMBL" id="VDGH01000002">
    <property type="protein sequence ID" value="TQR15927.1"/>
    <property type="molecule type" value="Genomic_DNA"/>
</dbReference>
<dbReference type="OrthoDB" id="9804124at2"/>
<sequence length="626" mass="69550">MIRLRMIWLITIILFLMVGAKLIQLQFFQFDELTSKAKESWDRELPYSSLRGNILDRNGEVIVGNKLAPTLFYMPSQNDDPEQVADQIAPLIEVDKEKLLEQINKRESIIKIAPAGKNISTELAMEIQDKNIKGLYSGVDYIRDYPHGEMLSRLLGFTGYDTQGLAGIEYQYDAVLTGKESAIRMYTDAKGIPLPHVDDGWKNGTKGNHVQLTIDMNIQQVVERELSQAMKQYDATQAIGIAMNPKTGEILALASAPNFDPANYQDVESTIYNRNLPVWMTFEPGSTFKIITLSAALEENVVDLENDHFFDPGYVMVEGTRLRCWKRQGHGDETFLEVVQDSCNPGFIELGRRVGPEKLQEYIRNFGFGKSTESGMAGESTGILFSKDRYGPVEHATTSFGQGISVTPIQQVQAVAAAVNGGYLYKPYIVKNVLDGETNDILSTTEPEMKKQVISEETSAKVRDALEHVVALGSGRNAYRDGLRIGGKTGTAQKVINGRYAEGEYIVSFIGFAPADDPEIVVYVAIDNPKSSTVFGSTIAAPIVGQIIEDSLEVTGGGKQLEKEYRWGDVEQVRVPNLVGIKKKEVTSYMYPFSIVWHGEGEEILTQLPKEDSLIPIDGTIHVYTK</sequence>
<evidence type="ECO:0000256" key="4">
    <source>
        <dbReference type="ARBA" id="ARBA00012448"/>
    </source>
</evidence>
<dbReference type="Gene3D" id="3.30.450.330">
    <property type="match status" value="1"/>
</dbReference>
<dbReference type="SUPFAM" id="SSF56519">
    <property type="entry name" value="Penicillin binding protein dimerisation domain"/>
    <property type="match status" value="1"/>
</dbReference>
<gene>
    <name evidence="9" type="ORF">FG382_04220</name>
</gene>
<proteinExistence type="inferred from homology"/>
<keyword evidence="10" id="KW-1185">Reference proteome</keyword>
<dbReference type="InterPro" id="IPR050515">
    <property type="entry name" value="Beta-lactam/transpept"/>
</dbReference>
<dbReference type="SUPFAM" id="SSF54184">
    <property type="entry name" value="Penicillin-binding protein 2x (pbp-2x), c-terminal domain"/>
    <property type="match status" value="1"/>
</dbReference>
<dbReference type="Gene3D" id="3.40.710.10">
    <property type="entry name" value="DD-peptidase/beta-lactamase superfamily"/>
    <property type="match status" value="1"/>
</dbReference>
<dbReference type="InterPro" id="IPR001460">
    <property type="entry name" value="PCN-bd_Tpept"/>
</dbReference>
<comment type="catalytic activity">
    <reaction evidence="6">
        <text>Preferential cleavage: (Ac)2-L-Lys-D-Ala-|-D-Ala. Also transpeptidation of peptidyl-alanyl moieties that are N-acyl substituents of D-alanine.</text>
        <dbReference type="EC" id="3.4.16.4"/>
    </reaction>
</comment>
<comment type="pathway">
    <text evidence="2">Cell wall biogenesis; peptidoglycan biosynthesis.</text>
</comment>
<dbReference type="UniPathway" id="UPA00219"/>
<feature type="domain" description="Penicillin-binding protein dimerisation" evidence="8">
    <location>
        <begin position="49"/>
        <end position="193"/>
    </location>
</feature>
<accession>A0A544TEP2</accession>
<protein>
    <recommendedName>
        <fullName evidence="4">serine-type D-Ala-D-Ala carboxypeptidase</fullName>
        <ecNumber evidence="4">3.4.16.4</ecNumber>
    </recommendedName>
</protein>
<evidence type="ECO:0000259" key="7">
    <source>
        <dbReference type="Pfam" id="PF00905"/>
    </source>
</evidence>
<evidence type="ECO:0000313" key="9">
    <source>
        <dbReference type="EMBL" id="TQR15927.1"/>
    </source>
</evidence>
<comment type="subcellular location">
    <subcellularLocation>
        <location evidence="1">Membrane</location>
    </subcellularLocation>
</comment>
<name>A0A544TEP2_9BACI</name>
<evidence type="ECO:0000256" key="1">
    <source>
        <dbReference type="ARBA" id="ARBA00004370"/>
    </source>
</evidence>
<evidence type="ECO:0000256" key="6">
    <source>
        <dbReference type="ARBA" id="ARBA00034000"/>
    </source>
</evidence>
<dbReference type="PANTHER" id="PTHR30627">
    <property type="entry name" value="PEPTIDOGLYCAN D,D-TRANSPEPTIDASE"/>
    <property type="match status" value="1"/>
</dbReference>
<dbReference type="Pfam" id="PF03717">
    <property type="entry name" value="PBP_dimer"/>
    <property type="match status" value="1"/>
</dbReference>
<comment type="similarity">
    <text evidence="3">Belongs to the transpeptidase family.</text>
</comment>
<keyword evidence="5" id="KW-0472">Membrane</keyword>
<dbReference type="EC" id="3.4.16.4" evidence="4"/>
<feature type="domain" description="Penicillin-binding protein transpeptidase" evidence="7">
    <location>
        <begin position="241"/>
        <end position="549"/>
    </location>
</feature>
<comment type="caution">
    <text evidence="9">The sequence shown here is derived from an EMBL/GenBank/DDBJ whole genome shotgun (WGS) entry which is preliminary data.</text>
</comment>
<dbReference type="PANTHER" id="PTHR30627:SF1">
    <property type="entry name" value="PEPTIDOGLYCAN D,D-TRANSPEPTIDASE FTSI"/>
    <property type="match status" value="1"/>
</dbReference>
<dbReference type="Proteomes" id="UP000317316">
    <property type="component" value="Unassembled WGS sequence"/>
</dbReference>
<dbReference type="InterPro" id="IPR005311">
    <property type="entry name" value="PBP_dimer"/>
</dbReference>
<reference evidence="9 10" key="1">
    <citation type="submission" date="2019-05" db="EMBL/GenBank/DDBJ databases">
        <title>Psychrobacillus vulpis sp. nov., a new species isolated from feces of a red fox that inhabits in The Tablas de Daimiel Natural Park, Albacete, Spain.</title>
        <authorList>
            <person name="Rodriguez M."/>
            <person name="Reina J.C."/>
            <person name="Bejar V."/>
            <person name="Llamas I."/>
        </authorList>
    </citation>
    <scope>NUCLEOTIDE SEQUENCE [LARGE SCALE GENOMIC DNA]</scope>
    <source>
        <strain evidence="9 10">NEAU-3TGS17</strain>
    </source>
</reference>
<dbReference type="InterPro" id="IPR036138">
    <property type="entry name" value="PBP_dimer_sf"/>
</dbReference>
<dbReference type="Gene3D" id="3.90.1310.10">
    <property type="entry name" value="Penicillin-binding protein 2a (Domain 2)"/>
    <property type="match status" value="1"/>
</dbReference>
<dbReference type="AlphaFoldDB" id="A0A544TEP2"/>
<evidence type="ECO:0000259" key="8">
    <source>
        <dbReference type="Pfam" id="PF03717"/>
    </source>
</evidence>
<dbReference type="GO" id="GO:0008658">
    <property type="term" value="F:penicillin binding"/>
    <property type="evidence" value="ECO:0007669"/>
    <property type="project" value="InterPro"/>
</dbReference>